<feature type="transmembrane region" description="Helical" evidence="1">
    <location>
        <begin position="27"/>
        <end position="45"/>
    </location>
</feature>
<gene>
    <name evidence="2" type="ORF">CYJ76_11180</name>
</gene>
<feature type="transmembrane region" description="Helical" evidence="1">
    <location>
        <begin position="174"/>
        <end position="197"/>
    </location>
</feature>
<dbReference type="AlphaFoldDB" id="A0A2I1P834"/>
<proteinExistence type="predicted"/>
<comment type="caution">
    <text evidence="2">The sequence shown here is derived from an EMBL/GenBank/DDBJ whole genome shotgun (WGS) entry which is preliminary data.</text>
</comment>
<evidence type="ECO:0008006" key="4">
    <source>
        <dbReference type="Google" id="ProtNLM"/>
    </source>
</evidence>
<protein>
    <recommendedName>
        <fullName evidence="4">Membrane protein YczE</fullName>
    </recommendedName>
</protein>
<dbReference type="EMBL" id="PKIZ01000031">
    <property type="protein sequence ID" value="PKZ40793.1"/>
    <property type="molecule type" value="Genomic_DNA"/>
</dbReference>
<keyword evidence="1" id="KW-1133">Transmembrane helix</keyword>
<dbReference type="OrthoDB" id="154912at2"/>
<dbReference type="RefSeq" id="WP_070706101.1">
    <property type="nucleotide sequence ID" value="NZ_PKIZ01000031.1"/>
</dbReference>
<name>A0A2I1P834_9MICO</name>
<reference evidence="2 3" key="1">
    <citation type="submission" date="2017-12" db="EMBL/GenBank/DDBJ databases">
        <title>Phylogenetic diversity of female urinary microbiome.</title>
        <authorList>
            <person name="Thomas-White K."/>
            <person name="Wolfe A.J."/>
        </authorList>
    </citation>
    <scope>NUCLEOTIDE SEQUENCE [LARGE SCALE GENOMIC DNA]</scope>
    <source>
        <strain evidence="2 3">UMB1298</strain>
    </source>
</reference>
<dbReference type="InterPro" id="IPR038750">
    <property type="entry name" value="YczE/YyaS-like"/>
</dbReference>
<dbReference type="PANTHER" id="PTHR40078">
    <property type="entry name" value="INTEGRAL MEMBRANE PROTEIN-RELATED"/>
    <property type="match status" value="1"/>
</dbReference>
<evidence type="ECO:0000256" key="1">
    <source>
        <dbReference type="SAM" id="Phobius"/>
    </source>
</evidence>
<organism evidence="2 3">
    <name type="scientific">Kytococcus schroeteri</name>
    <dbReference type="NCBI Taxonomy" id="138300"/>
    <lineage>
        <taxon>Bacteria</taxon>
        <taxon>Bacillati</taxon>
        <taxon>Actinomycetota</taxon>
        <taxon>Actinomycetes</taxon>
        <taxon>Micrococcales</taxon>
        <taxon>Kytococcaceae</taxon>
        <taxon>Kytococcus</taxon>
    </lineage>
</organism>
<feature type="transmembrane region" description="Helical" evidence="1">
    <location>
        <begin position="65"/>
        <end position="85"/>
    </location>
</feature>
<accession>A0A2I1P834</accession>
<dbReference type="Proteomes" id="UP000234206">
    <property type="component" value="Unassembled WGS sequence"/>
</dbReference>
<sequence length="219" mass="22725">MAAPHRASLAALGPLEQLRARRLPLRLAWLLMGLFLYGASMAMVLRGMLGQFPWDVLHVGLGHHLPLSFGVIVVLVSFVVLLAWIPLRQPPGLGTLGNALLIGPAADLVLAALPAPDTLAPRIALMVGGIVLNAAATAMYVGAQLGPGPRDGLMTGLARTTGMSLRVVRTGLEVAVIVLGVLLGGTLGVATVLYALAIGPLTQAFLPYLTLRLPGHAPD</sequence>
<keyword evidence="1" id="KW-0812">Transmembrane</keyword>
<evidence type="ECO:0000313" key="2">
    <source>
        <dbReference type="EMBL" id="PKZ40793.1"/>
    </source>
</evidence>
<dbReference type="Pfam" id="PF19700">
    <property type="entry name" value="DUF6198"/>
    <property type="match status" value="1"/>
</dbReference>
<keyword evidence="3" id="KW-1185">Reference proteome</keyword>
<evidence type="ECO:0000313" key="3">
    <source>
        <dbReference type="Proteomes" id="UP000234206"/>
    </source>
</evidence>
<feature type="transmembrane region" description="Helical" evidence="1">
    <location>
        <begin position="119"/>
        <end position="141"/>
    </location>
</feature>
<feature type="transmembrane region" description="Helical" evidence="1">
    <location>
        <begin position="92"/>
        <end position="113"/>
    </location>
</feature>
<dbReference type="PANTHER" id="PTHR40078:SF1">
    <property type="entry name" value="INTEGRAL MEMBRANE PROTEIN"/>
    <property type="match status" value="1"/>
</dbReference>
<keyword evidence="1" id="KW-0472">Membrane</keyword>